<evidence type="ECO:0000256" key="1">
    <source>
        <dbReference type="ARBA" id="ARBA00022617"/>
    </source>
</evidence>
<dbReference type="Proteomes" id="UP000249464">
    <property type="component" value="Unassembled WGS sequence"/>
</dbReference>
<dbReference type="GO" id="GO:0004392">
    <property type="term" value="F:heme oxygenase (decyclizing) activity"/>
    <property type="evidence" value="ECO:0007669"/>
    <property type="project" value="InterPro"/>
</dbReference>
<organism evidence="6 7">
    <name type="scientific">Microbotryum silenes-dioicae</name>
    <dbReference type="NCBI Taxonomy" id="796604"/>
    <lineage>
        <taxon>Eukaryota</taxon>
        <taxon>Fungi</taxon>
        <taxon>Dikarya</taxon>
        <taxon>Basidiomycota</taxon>
        <taxon>Pucciniomycotina</taxon>
        <taxon>Microbotryomycetes</taxon>
        <taxon>Microbotryales</taxon>
        <taxon>Microbotryaceae</taxon>
        <taxon>Microbotryum</taxon>
    </lineage>
</organism>
<protein>
    <submittedName>
        <fullName evidence="6">BQ5605_C015g07868 protein</fullName>
    </submittedName>
</protein>
<evidence type="ECO:0000256" key="4">
    <source>
        <dbReference type="SAM" id="MobiDB-lite"/>
    </source>
</evidence>
<evidence type="ECO:0000313" key="7">
    <source>
        <dbReference type="Proteomes" id="UP000249464"/>
    </source>
</evidence>
<dbReference type="InterPro" id="IPR016053">
    <property type="entry name" value="Haem_Oase-like"/>
</dbReference>
<name>A0A2X0LX13_9BASI</name>
<dbReference type="EMBL" id="FQNC01000015">
    <property type="protein sequence ID" value="SGY17712.1"/>
    <property type="molecule type" value="Genomic_DNA"/>
</dbReference>
<dbReference type="GO" id="GO:0046872">
    <property type="term" value="F:metal ion binding"/>
    <property type="evidence" value="ECO:0007669"/>
    <property type="project" value="UniProtKB-KW"/>
</dbReference>
<evidence type="ECO:0000256" key="3">
    <source>
        <dbReference type="ARBA" id="ARBA00023004"/>
    </source>
</evidence>
<keyword evidence="3" id="KW-0408">Iron</keyword>
<dbReference type="PANTHER" id="PTHR10720:SF0">
    <property type="entry name" value="HEME OXYGENASE"/>
    <property type="match status" value="1"/>
</dbReference>
<feature type="compositionally biased region" description="Polar residues" evidence="4">
    <location>
        <begin position="27"/>
        <end position="40"/>
    </location>
</feature>
<gene>
    <name evidence="6" type="primary">BQ5605_C015g07868</name>
    <name evidence="6" type="ORF">BQ5605_C015G07868</name>
</gene>
<keyword evidence="7" id="KW-1185">Reference proteome</keyword>
<feature type="compositionally biased region" description="Basic and acidic residues" evidence="4">
    <location>
        <begin position="16"/>
        <end position="26"/>
    </location>
</feature>
<dbReference type="PANTHER" id="PTHR10720">
    <property type="entry name" value="HEME OXYGENASE"/>
    <property type="match status" value="1"/>
</dbReference>
<dbReference type="Pfam" id="PF01126">
    <property type="entry name" value="Heme_oxygenase"/>
    <property type="match status" value="2"/>
</dbReference>
<accession>A0A2X0LX13</accession>
<keyword evidence="1" id="KW-0349">Heme</keyword>
<keyword evidence="5" id="KW-0812">Transmembrane</keyword>
<dbReference type="STRING" id="796604.A0A2X0LX13"/>
<feature type="region of interest" description="Disordered" evidence="4">
    <location>
        <begin position="1"/>
        <end position="57"/>
    </location>
</feature>
<dbReference type="InterPro" id="IPR016084">
    <property type="entry name" value="Haem_Oase-like_multi-hlx"/>
</dbReference>
<evidence type="ECO:0000256" key="2">
    <source>
        <dbReference type="ARBA" id="ARBA00022723"/>
    </source>
</evidence>
<dbReference type="AlphaFoldDB" id="A0A2X0LX13"/>
<feature type="compositionally biased region" description="Polar residues" evidence="4">
    <location>
        <begin position="1"/>
        <end position="11"/>
    </location>
</feature>
<dbReference type="CDD" id="cd19165">
    <property type="entry name" value="HemeO"/>
    <property type="match status" value="1"/>
</dbReference>
<sequence length="404" mass="43836">MLSILSTVTLPSGSSDGDRRRSDSSPDHSQATAANGTSDINAEAITNPPASLPSTPPVLAVSELLPTSLEHDHPVNDSPAWGLATRLRRATAQAHHDVMLPRVVHRLSLGDLPLPVYIAYLEALSVIYESLERYLGLNATCEVLSPTYDPATLARSAAIEADLSYLTLKLPRANRTPSISSGRNWPSVKLYAERLHCLGSGNNGLPHESSGLAIAAKVAQERPALLLAHAYTRYLLYHAVGDLSGGQSIARSVRHAYSLPDSGEGSQFYQFFPSSHPRRAGVFERANIQEIRDLKFWFRAGLDSAGRATTNELAKAIEEEAKVAFKYNADIFSDLELCLGQFESAVSDGDKSVAESTPDEKGTLPPVWMLGSNALTRTLTMKLTISLVVLLAYVISMIYIKPRM</sequence>
<proteinExistence type="predicted"/>
<dbReference type="Gene3D" id="1.20.910.10">
    <property type="entry name" value="Heme oxygenase-like"/>
    <property type="match status" value="1"/>
</dbReference>
<keyword evidence="5" id="KW-0472">Membrane</keyword>
<reference evidence="6 7" key="1">
    <citation type="submission" date="2016-11" db="EMBL/GenBank/DDBJ databases">
        <authorList>
            <person name="Jaros S."/>
            <person name="Januszkiewicz K."/>
            <person name="Wedrychowicz H."/>
        </authorList>
    </citation>
    <scope>NUCLEOTIDE SEQUENCE [LARGE SCALE GENOMIC DNA]</scope>
</reference>
<keyword evidence="5" id="KW-1133">Transmembrane helix</keyword>
<evidence type="ECO:0000313" key="6">
    <source>
        <dbReference type="EMBL" id="SGY17712.1"/>
    </source>
</evidence>
<dbReference type="InterPro" id="IPR002051">
    <property type="entry name" value="Haem_Oase"/>
</dbReference>
<dbReference type="SUPFAM" id="SSF48613">
    <property type="entry name" value="Heme oxygenase-like"/>
    <property type="match status" value="1"/>
</dbReference>
<feature type="transmembrane region" description="Helical" evidence="5">
    <location>
        <begin position="379"/>
        <end position="400"/>
    </location>
</feature>
<evidence type="ECO:0000256" key="5">
    <source>
        <dbReference type="SAM" id="Phobius"/>
    </source>
</evidence>
<dbReference type="GO" id="GO:0006788">
    <property type="term" value="P:heme oxidation"/>
    <property type="evidence" value="ECO:0007669"/>
    <property type="project" value="InterPro"/>
</dbReference>
<keyword evidence="2" id="KW-0479">Metal-binding</keyword>